<dbReference type="RefSeq" id="WP_090264089.1">
    <property type="nucleotide sequence ID" value="NZ_AP023321.1"/>
</dbReference>
<keyword evidence="1" id="KW-0328">Glycosyltransferase</keyword>
<sequence>MKQKKSVATIIIPCYNCEKYLGRCLDSVILQEGAEDGRVEIVVVDDGSTDRSLEVARAYAQHVAFLRIIEQPNKGAAAARNAGMDAASGQYVLFLDADDWLEKDAASLLLQAAEDTGAQVIHYLLQHERLGQTTVAENGIQSKTLMDKEMIRTQAIPMILECGRINSSCLNFYNVSFLREKGIRFEEGRLIAEDARFVWQVLNQAESMYFISRPLYHYFYHTSSTVHNITPKHIQDALGFQKYLQGILPQIGLDTPQNRKLCRRGLIIVAMDLVPKVNDKKLMLELLGDRSLWEAWSEDGYRPNGALACFVAQNACEGKIKEAYWAMKAYAWQRRWLRVWGKDIFLRVKNTVLYHFDDVKRSLQKWNTQRSSN</sequence>
<gene>
    <name evidence="4" type="ORF">C12CBH8_01950</name>
</gene>
<feature type="domain" description="Glycosyltransferase 2-like" evidence="3">
    <location>
        <begin position="9"/>
        <end position="123"/>
    </location>
</feature>
<name>A0A7I8CYT4_9FIRM</name>
<dbReference type="InterPro" id="IPR029044">
    <property type="entry name" value="Nucleotide-diphossugar_trans"/>
</dbReference>
<keyword evidence="5" id="KW-1185">Reference proteome</keyword>
<dbReference type="PANTHER" id="PTHR22916:SF51">
    <property type="entry name" value="GLYCOSYLTRANSFERASE EPSH-RELATED"/>
    <property type="match status" value="1"/>
</dbReference>
<organism evidence="4 5">
    <name type="scientific">Solibaculum mannosilyticum</name>
    <dbReference type="NCBI Taxonomy" id="2780922"/>
    <lineage>
        <taxon>Bacteria</taxon>
        <taxon>Bacillati</taxon>
        <taxon>Bacillota</taxon>
        <taxon>Clostridia</taxon>
        <taxon>Eubacteriales</taxon>
        <taxon>Oscillospiraceae</taxon>
        <taxon>Solibaculum</taxon>
    </lineage>
</organism>
<accession>A0A7I8CYT4</accession>
<dbReference type="KEGG" id="sman:C12CBH8_01950"/>
<dbReference type="GO" id="GO:0016757">
    <property type="term" value="F:glycosyltransferase activity"/>
    <property type="evidence" value="ECO:0007669"/>
    <property type="project" value="UniProtKB-KW"/>
</dbReference>
<protein>
    <recommendedName>
        <fullName evidence="3">Glycosyltransferase 2-like domain-containing protein</fullName>
    </recommendedName>
</protein>
<dbReference type="Gene3D" id="3.90.550.10">
    <property type="entry name" value="Spore Coat Polysaccharide Biosynthesis Protein SpsA, Chain A"/>
    <property type="match status" value="1"/>
</dbReference>
<dbReference type="CDD" id="cd00761">
    <property type="entry name" value="Glyco_tranf_GTA_type"/>
    <property type="match status" value="1"/>
</dbReference>
<proteinExistence type="predicted"/>
<dbReference type="Pfam" id="PF00535">
    <property type="entry name" value="Glycos_transf_2"/>
    <property type="match status" value="1"/>
</dbReference>
<dbReference type="PANTHER" id="PTHR22916">
    <property type="entry name" value="GLYCOSYLTRANSFERASE"/>
    <property type="match status" value="1"/>
</dbReference>
<keyword evidence="2" id="KW-0808">Transferase</keyword>
<dbReference type="AlphaFoldDB" id="A0A7I8CYT4"/>
<evidence type="ECO:0000256" key="2">
    <source>
        <dbReference type="ARBA" id="ARBA00022679"/>
    </source>
</evidence>
<dbReference type="InterPro" id="IPR001173">
    <property type="entry name" value="Glyco_trans_2-like"/>
</dbReference>
<evidence type="ECO:0000259" key="3">
    <source>
        <dbReference type="Pfam" id="PF00535"/>
    </source>
</evidence>
<evidence type="ECO:0000313" key="5">
    <source>
        <dbReference type="Proteomes" id="UP000593890"/>
    </source>
</evidence>
<evidence type="ECO:0000256" key="1">
    <source>
        <dbReference type="ARBA" id="ARBA00022676"/>
    </source>
</evidence>
<dbReference type="SUPFAM" id="SSF53448">
    <property type="entry name" value="Nucleotide-diphospho-sugar transferases"/>
    <property type="match status" value="1"/>
</dbReference>
<evidence type="ECO:0000313" key="4">
    <source>
        <dbReference type="EMBL" id="BCI59556.1"/>
    </source>
</evidence>
<dbReference type="EMBL" id="AP023321">
    <property type="protein sequence ID" value="BCI59556.1"/>
    <property type="molecule type" value="Genomic_DNA"/>
</dbReference>
<reference evidence="5" key="1">
    <citation type="submission" date="2020-07" db="EMBL/GenBank/DDBJ databases">
        <title>Complete genome sequencing of Clostridia bacterium strain 12CBH8.</title>
        <authorList>
            <person name="Sakamoto M."/>
            <person name="Murakami T."/>
            <person name="Mori H."/>
        </authorList>
    </citation>
    <scope>NUCLEOTIDE SEQUENCE [LARGE SCALE GENOMIC DNA]</scope>
    <source>
        <strain evidence="5">12CBH8</strain>
    </source>
</reference>
<dbReference type="Proteomes" id="UP000593890">
    <property type="component" value="Chromosome"/>
</dbReference>